<sequence length="506" mass="57436">MLAVWITFVLFSLNVFTSVGSVARNPSTVILFAVNGFRWNYMSKDDTPNMDLIAKKGVKAPYVENVFPTVSMSNLYTIVTGLYPESHGIIADKMFDPYFNAVFHNSNNESRWWAGGEPIWVTNQKKGYKSGVSFWPGYDVEIRGYLPTFSTSETKYSKAFVYPYANRMPAKEQIEMAIRWLTADDPPTFIALYFMEPYLTGQRFGPGAPEVKEAIRNFDKNVTGYLLERLRQVGRLDDVNLILSSDHGMMAYNTSNFVDFDDIVNASTYKVWSGNAAFLTIEPQPGNDWYVYKNLKAAQNKTLLFEVYKKEDVPDTLHFKDNRRIGSIIVIMKEGWFIRSTNLPSGSQPEGVIKGGHGYRNSIKDMFPFFIARGPAFNEDMLSPPFELTDIYPLVCEILGIEASSHNGSLSRVKKLLREQPFQVPTTDSSPKGEKKPFPKNKNKNQRRGNNIVKIAGLTILGFSASVSLGASLLLSIRWCNRRKRRQKSLVENEERQELHLTEEAS</sequence>
<feature type="signal peptide" evidence="3">
    <location>
        <begin position="1"/>
        <end position="21"/>
    </location>
</feature>
<feature type="transmembrane region" description="Helical" evidence="2">
    <location>
        <begin position="455"/>
        <end position="477"/>
    </location>
</feature>
<dbReference type="AlphaFoldDB" id="A0AAD9R5J1"/>
<reference evidence="4" key="1">
    <citation type="journal article" date="2023" name="G3 (Bethesda)">
        <title>Whole genome assembly and annotation of the endangered Caribbean coral Acropora cervicornis.</title>
        <authorList>
            <person name="Selwyn J.D."/>
            <person name="Vollmer S.V."/>
        </authorList>
    </citation>
    <scope>NUCLEOTIDE SEQUENCE</scope>
    <source>
        <strain evidence="4">K2</strain>
    </source>
</reference>
<feature type="compositionally biased region" description="Basic residues" evidence="1">
    <location>
        <begin position="438"/>
        <end position="447"/>
    </location>
</feature>
<gene>
    <name evidence="4" type="ORF">P5673_001136</name>
</gene>
<name>A0AAD9R5J1_ACRCE</name>
<dbReference type="CDD" id="cd16018">
    <property type="entry name" value="Enpp"/>
    <property type="match status" value="1"/>
</dbReference>
<dbReference type="EMBL" id="JARQWQ010000002">
    <property type="protein sequence ID" value="KAK2573479.1"/>
    <property type="molecule type" value="Genomic_DNA"/>
</dbReference>
<protein>
    <submittedName>
        <fullName evidence="4">Ectonucleotide pyrophosphatase/phosphodiesterase family member 5</fullName>
    </submittedName>
</protein>
<dbReference type="Gene3D" id="3.40.720.10">
    <property type="entry name" value="Alkaline Phosphatase, subunit A"/>
    <property type="match status" value="1"/>
</dbReference>
<evidence type="ECO:0000313" key="4">
    <source>
        <dbReference type="EMBL" id="KAK2573479.1"/>
    </source>
</evidence>
<dbReference type="PANTHER" id="PTHR10151">
    <property type="entry name" value="ECTONUCLEOTIDE PYROPHOSPHATASE/PHOSPHODIESTERASE"/>
    <property type="match status" value="1"/>
</dbReference>
<keyword evidence="5" id="KW-1185">Reference proteome</keyword>
<evidence type="ECO:0000313" key="5">
    <source>
        <dbReference type="Proteomes" id="UP001249851"/>
    </source>
</evidence>
<evidence type="ECO:0000256" key="3">
    <source>
        <dbReference type="SAM" id="SignalP"/>
    </source>
</evidence>
<comment type="caution">
    <text evidence="4">The sequence shown here is derived from an EMBL/GenBank/DDBJ whole genome shotgun (WGS) entry which is preliminary data.</text>
</comment>
<dbReference type="PANTHER" id="PTHR10151:SF120">
    <property type="entry name" value="BIS(5'-ADENOSYL)-TRIPHOSPHATASE"/>
    <property type="match status" value="1"/>
</dbReference>
<evidence type="ECO:0000256" key="2">
    <source>
        <dbReference type="SAM" id="Phobius"/>
    </source>
</evidence>
<dbReference type="Proteomes" id="UP001249851">
    <property type="component" value="Unassembled WGS sequence"/>
</dbReference>
<proteinExistence type="predicted"/>
<dbReference type="GO" id="GO:0016787">
    <property type="term" value="F:hydrolase activity"/>
    <property type="evidence" value="ECO:0007669"/>
    <property type="project" value="UniProtKB-ARBA"/>
</dbReference>
<evidence type="ECO:0000256" key="1">
    <source>
        <dbReference type="SAM" id="MobiDB-lite"/>
    </source>
</evidence>
<keyword evidence="2" id="KW-0812">Transmembrane</keyword>
<accession>A0AAD9R5J1</accession>
<dbReference type="InterPro" id="IPR017850">
    <property type="entry name" value="Alkaline_phosphatase_core_sf"/>
</dbReference>
<feature type="region of interest" description="Disordered" evidence="1">
    <location>
        <begin position="421"/>
        <end position="448"/>
    </location>
</feature>
<keyword evidence="2" id="KW-1133">Transmembrane helix</keyword>
<dbReference type="InterPro" id="IPR002591">
    <property type="entry name" value="Phosphodiest/P_Trfase"/>
</dbReference>
<dbReference type="SUPFAM" id="SSF53649">
    <property type="entry name" value="Alkaline phosphatase-like"/>
    <property type="match status" value="1"/>
</dbReference>
<dbReference type="Gene3D" id="3.30.1360.180">
    <property type="match status" value="1"/>
</dbReference>
<keyword evidence="2" id="KW-0472">Membrane</keyword>
<keyword evidence="3" id="KW-0732">Signal</keyword>
<reference evidence="4" key="2">
    <citation type="journal article" date="2023" name="Science">
        <title>Genomic signatures of disease resistance in endangered staghorn corals.</title>
        <authorList>
            <person name="Vollmer S.V."/>
            <person name="Selwyn J.D."/>
            <person name="Despard B.A."/>
            <person name="Roesel C.L."/>
        </authorList>
    </citation>
    <scope>NUCLEOTIDE SEQUENCE</scope>
    <source>
        <strain evidence="4">K2</strain>
    </source>
</reference>
<organism evidence="4 5">
    <name type="scientific">Acropora cervicornis</name>
    <name type="common">Staghorn coral</name>
    <dbReference type="NCBI Taxonomy" id="6130"/>
    <lineage>
        <taxon>Eukaryota</taxon>
        <taxon>Metazoa</taxon>
        <taxon>Cnidaria</taxon>
        <taxon>Anthozoa</taxon>
        <taxon>Hexacorallia</taxon>
        <taxon>Scleractinia</taxon>
        <taxon>Astrocoeniina</taxon>
        <taxon>Acroporidae</taxon>
        <taxon>Acropora</taxon>
    </lineage>
</organism>
<dbReference type="Pfam" id="PF01663">
    <property type="entry name" value="Phosphodiest"/>
    <property type="match status" value="1"/>
</dbReference>
<feature type="chain" id="PRO_5042212923" evidence="3">
    <location>
        <begin position="22"/>
        <end position="506"/>
    </location>
</feature>